<feature type="transmembrane region" description="Helical" evidence="1">
    <location>
        <begin position="241"/>
        <end position="258"/>
    </location>
</feature>
<keyword evidence="4" id="KW-1185">Reference proteome</keyword>
<feature type="transmembrane region" description="Helical" evidence="1">
    <location>
        <begin position="264"/>
        <end position="288"/>
    </location>
</feature>
<dbReference type="InterPro" id="IPR050879">
    <property type="entry name" value="Acyltransferase_3"/>
</dbReference>
<gene>
    <name evidence="3" type="ORF">VR44_01860</name>
</gene>
<dbReference type="GO" id="GO:0000271">
    <property type="term" value="P:polysaccharide biosynthetic process"/>
    <property type="evidence" value="ECO:0007669"/>
    <property type="project" value="TreeGrafter"/>
</dbReference>
<feature type="transmembrane region" description="Helical" evidence="1">
    <location>
        <begin position="44"/>
        <end position="63"/>
    </location>
</feature>
<feature type="transmembrane region" description="Helical" evidence="1">
    <location>
        <begin position="300"/>
        <end position="319"/>
    </location>
</feature>
<evidence type="ECO:0000313" key="3">
    <source>
        <dbReference type="EMBL" id="KJY39324.1"/>
    </source>
</evidence>
<dbReference type="GO" id="GO:0016020">
    <property type="term" value="C:membrane"/>
    <property type="evidence" value="ECO:0007669"/>
    <property type="project" value="TreeGrafter"/>
</dbReference>
<sequence>MTGLRGLAAILVFGFHFTTFQFVFGPTGGLEFAPLTRPRFLTMSGNFAVGSFFILSGFVLALTTREGTSLANFCAKRVGKLYPVYFVTTALAIGAIVVLGMPITTENIVLHLTLLQSWVPFQEIYTGVNPVTWSLSTEAFFYLLFPLALFVVQRLSTRALYWVLGTAVFLEFALPLYVMHYFTVKTSGGHLQYFSTGSQGGDLVYWLTLPFPPYRFLEFLVGMVCCVLLNRGVLPTIRQRWAWAWCAVAYVIGTYLDGPLQRTAVGLVALPFLVVALAQADLAGRWSLLRGKVFVGLGKLSYGMYAIQLLVVLPSEPFVMRWLSSLFGVSASTLGEPLWKVLVMAAYFGVVILLSVPIYRYIEVPAYDFAKRLYRSRKGSPMFAAPESAGKPAL</sequence>
<proteinExistence type="predicted"/>
<keyword evidence="1" id="KW-0472">Membrane</keyword>
<dbReference type="GO" id="GO:0016747">
    <property type="term" value="F:acyltransferase activity, transferring groups other than amino-acyl groups"/>
    <property type="evidence" value="ECO:0007669"/>
    <property type="project" value="InterPro"/>
</dbReference>
<comment type="caution">
    <text evidence="3">The sequence shown here is derived from an EMBL/GenBank/DDBJ whole genome shotgun (WGS) entry which is preliminary data.</text>
</comment>
<feature type="transmembrane region" description="Helical" evidence="1">
    <location>
        <begin position="7"/>
        <end position="24"/>
    </location>
</feature>
<feature type="transmembrane region" description="Helical" evidence="1">
    <location>
        <begin position="203"/>
        <end position="229"/>
    </location>
</feature>
<organism evidence="3 4">
    <name type="scientific">Streptomyces katrae</name>
    <dbReference type="NCBI Taxonomy" id="68223"/>
    <lineage>
        <taxon>Bacteria</taxon>
        <taxon>Bacillati</taxon>
        <taxon>Actinomycetota</taxon>
        <taxon>Actinomycetes</taxon>
        <taxon>Kitasatosporales</taxon>
        <taxon>Streptomycetaceae</taxon>
        <taxon>Streptomyces</taxon>
    </lineage>
</organism>
<evidence type="ECO:0000313" key="4">
    <source>
        <dbReference type="Proteomes" id="UP000033551"/>
    </source>
</evidence>
<dbReference type="InterPro" id="IPR002656">
    <property type="entry name" value="Acyl_transf_3_dom"/>
</dbReference>
<accession>A0A0F4JZQ8</accession>
<feature type="transmembrane region" description="Helical" evidence="1">
    <location>
        <begin position="159"/>
        <end position="183"/>
    </location>
</feature>
<protein>
    <recommendedName>
        <fullName evidence="2">Acyltransferase 3 domain-containing protein</fullName>
    </recommendedName>
</protein>
<dbReference type="RefSeq" id="WP_045945554.1">
    <property type="nucleotide sequence ID" value="NZ_JZWV01000024.1"/>
</dbReference>
<dbReference type="PATRIC" id="fig|68223.7.peg.5776"/>
<dbReference type="PANTHER" id="PTHR23028:SF53">
    <property type="entry name" value="ACYL_TRANSF_3 DOMAIN-CONTAINING PROTEIN"/>
    <property type="match status" value="1"/>
</dbReference>
<dbReference type="EMBL" id="JZWV01000024">
    <property type="protein sequence ID" value="KJY39324.1"/>
    <property type="molecule type" value="Genomic_DNA"/>
</dbReference>
<dbReference type="AlphaFoldDB" id="A0A0F4JZQ8"/>
<dbReference type="PANTHER" id="PTHR23028">
    <property type="entry name" value="ACETYLTRANSFERASE"/>
    <property type="match status" value="1"/>
</dbReference>
<name>A0A0F4JZQ8_9ACTN</name>
<reference evidence="3 4" key="1">
    <citation type="submission" date="2015-02" db="EMBL/GenBank/DDBJ databases">
        <authorList>
            <person name="Ju K.-S."/>
            <person name="Doroghazi J.R."/>
            <person name="Metcalf W."/>
        </authorList>
    </citation>
    <scope>NUCLEOTIDE SEQUENCE [LARGE SCALE GENOMIC DNA]</scope>
    <source>
        <strain evidence="3 4">NRRL ISP-5550</strain>
    </source>
</reference>
<keyword evidence="1" id="KW-1133">Transmembrane helix</keyword>
<feature type="transmembrane region" description="Helical" evidence="1">
    <location>
        <begin position="84"/>
        <end position="103"/>
    </location>
</feature>
<keyword evidence="1" id="KW-0812">Transmembrane</keyword>
<dbReference type="Proteomes" id="UP000033551">
    <property type="component" value="Unassembled WGS sequence"/>
</dbReference>
<dbReference type="OrthoDB" id="9796461at2"/>
<dbReference type="Pfam" id="PF01757">
    <property type="entry name" value="Acyl_transf_3"/>
    <property type="match status" value="1"/>
</dbReference>
<evidence type="ECO:0000256" key="1">
    <source>
        <dbReference type="SAM" id="Phobius"/>
    </source>
</evidence>
<evidence type="ECO:0000259" key="2">
    <source>
        <dbReference type="Pfam" id="PF01757"/>
    </source>
</evidence>
<feature type="transmembrane region" description="Helical" evidence="1">
    <location>
        <begin position="339"/>
        <end position="362"/>
    </location>
</feature>
<feature type="transmembrane region" description="Helical" evidence="1">
    <location>
        <begin position="131"/>
        <end position="152"/>
    </location>
</feature>
<feature type="domain" description="Acyltransferase 3" evidence="2">
    <location>
        <begin position="3"/>
        <end position="359"/>
    </location>
</feature>